<dbReference type="Proteomes" id="UP000681967">
    <property type="component" value="Unassembled WGS sequence"/>
</dbReference>
<evidence type="ECO:0000313" key="2">
    <source>
        <dbReference type="EMBL" id="CAF5158805.1"/>
    </source>
</evidence>
<name>A0A8S3GD47_9BILA</name>
<organism evidence="2 3">
    <name type="scientific">Rotaria magnacalcarata</name>
    <dbReference type="NCBI Taxonomy" id="392030"/>
    <lineage>
        <taxon>Eukaryota</taxon>
        <taxon>Metazoa</taxon>
        <taxon>Spiralia</taxon>
        <taxon>Gnathifera</taxon>
        <taxon>Rotifera</taxon>
        <taxon>Eurotatoria</taxon>
        <taxon>Bdelloidea</taxon>
        <taxon>Philodinida</taxon>
        <taxon>Philodinidae</taxon>
        <taxon>Rotaria</taxon>
    </lineage>
</organism>
<keyword evidence="1" id="KW-0812">Transmembrane</keyword>
<reference evidence="2" key="1">
    <citation type="submission" date="2021-02" db="EMBL/GenBank/DDBJ databases">
        <authorList>
            <person name="Nowell W R."/>
        </authorList>
    </citation>
    <scope>NUCLEOTIDE SEQUENCE</scope>
</reference>
<comment type="caution">
    <text evidence="2">The sequence shown here is derived from an EMBL/GenBank/DDBJ whole genome shotgun (WGS) entry which is preliminary data.</text>
</comment>
<feature type="non-terminal residue" evidence="2">
    <location>
        <position position="1"/>
    </location>
</feature>
<protein>
    <submittedName>
        <fullName evidence="2">Uncharacterized protein</fullName>
    </submittedName>
</protein>
<sequence length="55" mass="6306">LPAGRPARPAKQDRWTEVSNFSNPTNLTALYWQIILAAAIRFYFPNDNRIMNSPT</sequence>
<dbReference type="EMBL" id="CAJOBH010263836">
    <property type="protein sequence ID" value="CAF5158805.1"/>
    <property type="molecule type" value="Genomic_DNA"/>
</dbReference>
<keyword evidence="1" id="KW-0472">Membrane</keyword>
<gene>
    <name evidence="2" type="ORF">BYL167_LOCUS74025</name>
</gene>
<keyword evidence="1" id="KW-1133">Transmembrane helix</keyword>
<dbReference type="AlphaFoldDB" id="A0A8S3GD47"/>
<proteinExistence type="predicted"/>
<evidence type="ECO:0000313" key="3">
    <source>
        <dbReference type="Proteomes" id="UP000681967"/>
    </source>
</evidence>
<evidence type="ECO:0000256" key="1">
    <source>
        <dbReference type="SAM" id="Phobius"/>
    </source>
</evidence>
<feature type="transmembrane region" description="Helical" evidence="1">
    <location>
        <begin position="27"/>
        <end position="44"/>
    </location>
</feature>
<accession>A0A8S3GD47</accession>